<dbReference type="Proteomes" id="UP000187203">
    <property type="component" value="Unassembled WGS sequence"/>
</dbReference>
<evidence type="ECO:0000313" key="4">
    <source>
        <dbReference type="Proteomes" id="UP000187203"/>
    </source>
</evidence>
<dbReference type="STRING" id="93759.A0A1R3FVU4"/>
<feature type="domain" description="Helitron helicase-like" evidence="1">
    <location>
        <begin position="286"/>
        <end position="360"/>
    </location>
</feature>
<evidence type="ECO:0000259" key="2">
    <source>
        <dbReference type="Pfam" id="PF21530"/>
    </source>
</evidence>
<evidence type="ECO:0000259" key="1">
    <source>
        <dbReference type="Pfam" id="PF14214"/>
    </source>
</evidence>
<dbReference type="OrthoDB" id="1748060at2759"/>
<dbReference type="InterPro" id="IPR025476">
    <property type="entry name" value="Helitron_helicase-like"/>
</dbReference>
<organism evidence="3 4">
    <name type="scientific">Corchorus olitorius</name>
    <dbReference type="NCBI Taxonomy" id="93759"/>
    <lineage>
        <taxon>Eukaryota</taxon>
        <taxon>Viridiplantae</taxon>
        <taxon>Streptophyta</taxon>
        <taxon>Embryophyta</taxon>
        <taxon>Tracheophyta</taxon>
        <taxon>Spermatophyta</taxon>
        <taxon>Magnoliopsida</taxon>
        <taxon>eudicotyledons</taxon>
        <taxon>Gunneridae</taxon>
        <taxon>Pentapetalae</taxon>
        <taxon>rosids</taxon>
        <taxon>malvids</taxon>
        <taxon>Malvales</taxon>
        <taxon>Malvaceae</taxon>
        <taxon>Grewioideae</taxon>
        <taxon>Apeibeae</taxon>
        <taxon>Corchorus</taxon>
    </lineage>
</organism>
<accession>A0A1R3FVU4</accession>
<dbReference type="Pfam" id="PF14214">
    <property type="entry name" value="Helitron_like_N"/>
    <property type="match status" value="1"/>
</dbReference>
<dbReference type="PANTHER" id="PTHR45786">
    <property type="entry name" value="DNA BINDING PROTEIN-LIKE"/>
    <property type="match status" value="1"/>
</dbReference>
<evidence type="ECO:0000313" key="3">
    <source>
        <dbReference type="EMBL" id="OMO49969.1"/>
    </source>
</evidence>
<sequence length="596" mass="69020">MFVEQVLETLGNHQVPTILVMIWISILDKYRVLSKLLLILMINLPCMIVPLCLENKIAIDMGHKCWTAFPNVQCQNCKAWMWSKESVKLEVSVLCLVFTLCCKQDLIRLPAFRVNKQTYHKIGSLIPEEGHRPRVIVEGLMIMLDQINEVAEVIRTARDRFEQNQGVDFSLKLFVYRDSFERNYAAPVSTDIAKLIIGDETQEIMEKNIIIEHKSGDLKKISNLHPLFISMQYPLLFPYGEDGFHLGIRYAESPLKKQMQRKTVTMRELIRIKFSRGNLREDVIATFTCNDNWAEIKEALKFIPGQRPEDRPDIVARVFKLKLQELMTVLTDNEHFGPSEAVAYSVEFQKRGLPHVHILMWLLKDPAELGAVIEVGRGTAVEAPTDANVVHDEIKAYLDCSQPLENVMAMENITKTMFIEWFEANRKYESAKSYLYVDFPTGWVWKTKDREWVQRQIGDTIGRIIFVHPAADDRKWQYTMILASEWATTYKLRVVLFVSMMMYSEVGNPTALFENNWHIMADDIFRYHATVGLPNCTMLDEELRNYAVSDVQGKLKLKVGCMVMLMRNVNQAAGMCNVKESKWPFVFNKKQFPLRL</sequence>
<comment type="caution">
    <text evidence="3">The sequence shown here is derived from an EMBL/GenBank/DDBJ whole genome shotgun (WGS) entry which is preliminary data.</text>
</comment>
<gene>
    <name evidence="3" type="ORF">COLO4_38264</name>
</gene>
<dbReference type="InterPro" id="IPR049163">
    <property type="entry name" value="Pif1-like_2B_dom"/>
</dbReference>
<keyword evidence="4" id="KW-1185">Reference proteome</keyword>
<dbReference type="AlphaFoldDB" id="A0A1R3FVU4"/>
<name>A0A1R3FVU4_9ROSI</name>
<dbReference type="PANTHER" id="PTHR45786:SF74">
    <property type="entry name" value="ATP-DEPENDENT DNA HELICASE"/>
    <property type="match status" value="1"/>
</dbReference>
<dbReference type="Pfam" id="PF21530">
    <property type="entry name" value="Pif1_2B_dom"/>
    <property type="match status" value="1"/>
</dbReference>
<dbReference type="EMBL" id="AWUE01024717">
    <property type="protein sequence ID" value="OMO49969.1"/>
    <property type="molecule type" value="Genomic_DNA"/>
</dbReference>
<protein>
    <submittedName>
        <fullName evidence="3">Uncharacterized protein</fullName>
    </submittedName>
</protein>
<reference evidence="4" key="1">
    <citation type="submission" date="2013-09" db="EMBL/GenBank/DDBJ databases">
        <title>Corchorus olitorius genome sequencing.</title>
        <authorList>
            <person name="Alam M."/>
            <person name="Haque M.S."/>
            <person name="Islam M.S."/>
            <person name="Emdad E.M."/>
            <person name="Islam M.M."/>
            <person name="Ahmed B."/>
            <person name="Halim A."/>
            <person name="Hossen Q.M.M."/>
            <person name="Hossain M.Z."/>
            <person name="Ahmed R."/>
            <person name="Khan M.M."/>
            <person name="Islam R."/>
            <person name="Rashid M.M."/>
            <person name="Khan S.A."/>
            <person name="Rahman M.S."/>
            <person name="Alam M."/>
            <person name="Yahiya A.S."/>
            <person name="Khan M.S."/>
            <person name="Azam M.S."/>
            <person name="Haque T."/>
            <person name="Lashkar M.Z.H."/>
            <person name="Akhand A.I."/>
            <person name="Morshed G."/>
            <person name="Roy S."/>
            <person name="Uddin K.S."/>
            <person name="Rabeya T."/>
            <person name="Hossain A.S."/>
            <person name="Chowdhury A."/>
            <person name="Snigdha A.R."/>
            <person name="Mortoza M.S."/>
            <person name="Matin S.A."/>
            <person name="Hoque S.M.E."/>
            <person name="Islam M.K."/>
            <person name="Roy D.K."/>
            <person name="Haider R."/>
            <person name="Moosa M.M."/>
            <person name="Elias S.M."/>
            <person name="Hasan A.M."/>
            <person name="Jahan S."/>
            <person name="Shafiuddin M."/>
            <person name="Mahmood N."/>
            <person name="Shommy N.S."/>
        </authorList>
    </citation>
    <scope>NUCLEOTIDE SEQUENCE [LARGE SCALE GENOMIC DNA]</scope>
    <source>
        <strain evidence="4">cv. O-4</strain>
    </source>
</reference>
<feature type="domain" description="DNA helicase Pif1-like 2B" evidence="2">
    <location>
        <begin position="554"/>
        <end position="577"/>
    </location>
</feature>
<proteinExistence type="predicted"/>